<evidence type="ECO:0000313" key="3">
    <source>
        <dbReference type="Proteomes" id="UP000829817"/>
    </source>
</evidence>
<feature type="domain" description="DSBA-like thioredoxin" evidence="1">
    <location>
        <begin position="8"/>
        <end position="182"/>
    </location>
</feature>
<name>A0ABY4DZB4_9NEIS</name>
<dbReference type="Proteomes" id="UP000829817">
    <property type="component" value="Chromosome"/>
</dbReference>
<dbReference type="CDD" id="cd03025">
    <property type="entry name" value="DsbA_FrnE_like"/>
    <property type="match status" value="1"/>
</dbReference>
<dbReference type="EMBL" id="CP091508">
    <property type="protein sequence ID" value="UOO82932.1"/>
    <property type="molecule type" value="Genomic_DNA"/>
</dbReference>
<dbReference type="Gene3D" id="3.40.30.10">
    <property type="entry name" value="Glutaredoxin"/>
    <property type="match status" value="1"/>
</dbReference>
<proteinExistence type="predicted"/>
<gene>
    <name evidence="2" type="ORF">LVJ83_05580</name>
</gene>
<evidence type="ECO:0000313" key="2">
    <source>
        <dbReference type="EMBL" id="UOO82932.1"/>
    </source>
</evidence>
<accession>A0ABY4DZB4</accession>
<dbReference type="Pfam" id="PF01323">
    <property type="entry name" value="DSBA"/>
    <property type="match status" value="1"/>
</dbReference>
<evidence type="ECO:0000259" key="1">
    <source>
        <dbReference type="Pfam" id="PF01323"/>
    </source>
</evidence>
<dbReference type="InterPro" id="IPR036249">
    <property type="entry name" value="Thioredoxin-like_sf"/>
</dbReference>
<keyword evidence="3" id="KW-1185">Reference proteome</keyword>
<reference evidence="2 3" key="1">
    <citation type="journal article" date="2022" name="Res Sq">
        <title>Evolution of multicellular longitudinally dividing oral cavity symbionts (Neisseriaceae).</title>
        <authorList>
            <person name="Nyongesa S."/>
            <person name="Weber P."/>
            <person name="Bernet E."/>
            <person name="Pullido F."/>
            <person name="Nieckarz M."/>
            <person name="Delaby M."/>
            <person name="Nieves C."/>
            <person name="Viehboeck T."/>
            <person name="Krause N."/>
            <person name="Rivera-Millot A."/>
            <person name="Nakamura A."/>
            <person name="Vischer N."/>
            <person name="VanNieuwenhze M."/>
            <person name="Brun Y."/>
            <person name="Cava F."/>
            <person name="Bulgheresi S."/>
            <person name="Veyrier F."/>
        </authorList>
    </citation>
    <scope>NUCLEOTIDE SEQUENCE [LARGE SCALE GENOMIC DNA]</scope>
    <source>
        <strain evidence="2 3">CCUG 63373m</strain>
    </source>
</reference>
<organism evidence="2 3">
    <name type="scientific">Uruburuella testudinis</name>
    <dbReference type="NCBI Taxonomy" id="1282863"/>
    <lineage>
        <taxon>Bacteria</taxon>
        <taxon>Pseudomonadati</taxon>
        <taxon>Pseudomonadota</taxon>
        <taxon>Betaproteobacteria</taxon>
        <taxon>Neisseriales</taxon>
        <taxon>Neisseriaceae</taxon>
        <taxon>Uruburuella</taxon>
    </lineage>
</organism>
<sequence length="211" mass="22621">MVNLTYLFDPLCGWCYGAAPAIRLLAAQADFHLRALPTGLFCQPGRTIDADFAAHARRNDQQIAALTGQVFSDAYRENVLGSNTGFDSTPMVDALTAVALHRPERELSALAAFQTARYVDGRDVTDADVLADILQALDLHEAAAIITRPATRVAAQTRISEGRACAQSLGLQGVPQLLVQPAGQHILPQALPGKLLFGDLAQLPAQIRQLV</sequence>
<protein>
    <submittedName>
        <fullName evidence="2">DsbA family protein</fullName>
    </submittedName>
</protein>
<dbReference type="SUPFAM" id="SSF52833">
    <property type="entry name" value="Thioredoxin-like"/>
    <property type="match status" value="1"/>
</dbReference>
<dbReference type="RefSeq" id="WP_244787113.1">
    <property type="nucleotide sequence ID" value="NZ_CP091508.1"/>
</dbReference>
<dbReference type="InterPro" id="IPR001853">
    <property type="entry name" value="DSBA-like_thioredoxin_dom"/>
</dbReference>